<name>A0A0F9W1C8_9ZZZZ</name>
<organism evidence="2">
    <name type="scientific">marine sediment metagenome</name>
    <dbReference type="NCBI Taxonomy" id="412755"/>
    <lineage>
        <taxon>unclassified sequences</taxon>
        <taxon>metagenomes</taxon>
        <taxon>ecological metagenomes</taxon>
    </lineage>
</organism>
<proteinExistence type="predicted"/>
<dbReference type="InterPro" id="IPR049820">
    <property type="entry name" value="Trnsprt_adja_ssu-like"/>
</dbReference>
<sequence length="43" mass="4911">MQTFILALYVLIWPLISLAVLAIIGVATVKDIRMARRDKRELV</sequence>
<keyword evidence="1" id="KW-0812">Transmembrane</keyword>
<keyword evidence="1" id="KW-0472">Membrane</keyword>
<gene>
    <name evidence="2" type="ORF">LCGC14_0026670</name>
</gene>
<protein>
    <submittedName>
        <fullName evidence="2">Uncharacterized protein</fullName>
    </submittedName>
</protein>
<dbReference type="AlphaFoldDB" id="A0A0F9W1C8"/>
<dbReference type="EMBL" id="LAZR01000005">
    <property type="protein sequence ID" value="KKO10135.1"/>
    <property type="molecule type" value="Genomic_DNA"/>
</dbReference>
<comment type="caution">
    <text evidence="2">The sequence shown here is derived from an EMBL/GenBank/DDBJ whole genome shotgun (WGS) entry which is preliminary data.</text>
</comment>
<reference evidence="2" key="1">
    <citation type="journal article" date="2015" name="Nature">
        <title>Complex archaea that bridge the gap between prokaryotes and eukaryotes.</title>
        <authorList>
            <person name="Spang A."/>
            <person name="Saw J.H."/>
            <person name="Jorgensen S.L."/>
            <person name="Zaremba-Niedzwiedzka K."/>
            <person name="Martijn J."/>
            <person name="Lind A.E."/>
            <person name="van Eijk R."/>
            <person name="Schleper C."/>
            <person name="Guy L."/>
            <person name="Ettema T.J."/>
        </authorList>
    </citation>
    <scope>NUCLEOTIDE SEQUENCE</scope>
</reference>
<accession>A0A0F9W1C8</accession>
<keyword evidence="1" id="KW-1133">Transmembrane helix</keyword>
<evidence type="ECO:0000256" key="1">
    <source>
        <dbReference type="SAM" id="Phobius"/>
    </source>
</evidence>
<evidence type="ECO:0000313" key="2">
    <source>
        <dbReference type="EMBL" id="KKO10135.1"/>
    </source>
</evidence>
<feature type="transmembrane region" description="Helical" evidence="1">
    <location>
        <begin position="6"/>
        <end position="29"/>
    </location>
</feature>
<dbReference type="NCBIfam" id="NF038354">
    <property type="entry name" value="trnsprt_adja_43"/>
    <property type="match status" value="1"/>
</dbReference>